<reference evidence="4 5" key="1">
    <citation type="submission" date="2019-06" db="EMBL/GenBank/DDBJ databases">
        <title>Whole genome shotgun sequence of Microbacterium testaceum NBRC 12675.</title>
        <authorList>
            <person name="Hosoyama A."/>
            <person name="Uohara A."/>
            <person name="Ohji S."/>
            <person name="Ichikawa N."/>
        </authorList>
    </citation>
    <scope>NUCLEOTIDE SEQUENCE [LARGE SCALE GENOMIC DNA]</scope>
    <source>
        <strain evidence="4 5">NBRC 12675</strain>
    </source>
</reference>
<organism evidence="4 5">
    <name type="scientific">Microbacterium testaceum</name>
    <name type="common">Aureobacterium testaceum</name>
    <name type="synonym">Brevibacterium testaceum</name>
    <dbReference type="NCBI Taxonomy" id="2033"/>
    <lineage>
        <taxon>Bacteria</taxon>
        <taxon>Bacillati</taxon>
        <taxon>Actinomycetota</taxon>
        <taxon>Actinomycetes</taxon>
        <taxon>Micrococcales</taxon>
        <taxon>Microbacteriaceae</taxon>
        <taxon>Microbacterium</taxon>
    </lineage>
</organism>
<dbReference type="InterPro" id="IPR051796">
    <property type="entry name" value="ISF_SsuE-like"/>
</dbReference>
<dbReference type="EMBL" id="BJML01000001">
    <property type="protein sequence ID" value="GEB44266.1"/>
    <property type="molecule type" value="Genomic_DNA"/>
</dbReference>
<dbReference type="InterPro" id="IPR029039">
    <property type="entry name" value="Flavoprotein-like_sf"/>
</dbReference>
<dbReference type="PANTHER" id="PTHR43278">
    <property type="entry name" value="NAD(P)H-DEPENDENT FMN-CONTAINING OXIDOREDUCTASE YWQN-RELATED"/>
    <property type="match status" value="1"/>
</dbReference>
<dbReference type="Gene3D" id="3.40.50.360">
    <property type="match status" value="1"/>
</dbReference>
<dbReference type="InterPro" id="IPR005025">
    <property type="entry name" value="FMN_Rdtase-like_dom"/>
</dbReference>
<evidence type="ECO:0000256" key="1">
    <source>
        <dbReference type="ARBA" id="ARBA00022630"/>
    </source>
</evidence>
<protein>
    <recommendedName>
        <fullName evidence="3">NADPH-dependent FMN reductase-like domain-containing protein</fullName>
    </recommendedName>
</protein>
<evidence type="ECO:0000259" key="3">
    <source>
        <dbReference type="Pfam" id="PF03358"/>
    </source>
</evidence>
<dbReference type="PANTHER" id="PTHR43278:SF4">
    <property type="entry name" value="NAD(P)H-DEPENDENT FMN-CONTAINING OXIDOREDUCTASE YWQN-RELATED"/>
    <property type="match status" value="1"/>
</dbReference>
<sequence>MKIVAVHSSPRPNTLSHTRVLLSAVRDYLLGRRPDWSFDDIALWGRRISVCDGNGRCFRTDGCVFDDDVERIIEQMLDADGVILASPNYCANVNSTMMTFVERTTRLSHRRLLAGKGALALSTSASPVDSTHASDYLRRVLGSYGASVVEAYNVGSPMIVFDYGDSEHGRMMRRRVDDFIDAVSDPSRHVPDENFGVDVRQQLRDNPEFTRRLFRSDAAYFAASERREAAAHGSDR</sequence>
<dbReference type="Proteomes" id="UP000319525">
    <property type="component" value="Unassembled WGS sequence"/>
</dbReference>
<evidence type="ECO:0000313" key="4">
    <source>
        <dbReference type="EMBL" id="GEB44266.1"/>
    </source>
</evidence>
<feature type="domain" description="NADPH-dependent FMN reductase-like" evidence="3">
    <location>
        <begin position="1"/>
        <end position="154"/>
    </location>
</feature>
<dbReference type="Pfam" id="PF03358">
    <property type="entry name" value="FMN_red"/>
    <property type="match status" value="1"/>
</dbReference>
<dbReference type="OrthoDB" id="9798454at2"/>
<dbReference type="RefSeq" id="WP_141375218.1">
    <property type="nucleotide sequence ID" value="NZ_BJML01000001.1"/>
</dbReference>
<dbReference type="GO" id="GO:0016491">
    <property type="term" value="F:oxidoreductase activity"/>
    <property type="evidence" value="ECO:0007669"/>
    <property type="project" value="InterPro"/>
</dbReference>
<dbReference type="GeneID" id="57142925"/>
<dbReference type="AlphaFoldDB" id="A0A4Y3QG78"/>
<keyword evidence="2" id="KW-0288">FMN</keyword>
<evidence type="ECO:0000256" key="2">
    <source>
        <dbReference type="ARBA" id="ARBA00022643"/>
    </source>
</evidence>
<dbReference type="SUPFAM" id="SSF52218">
    <property type="entry name" value="Flavoproteins"/>
    <property type="match status" value="1"/>
</dbReference>
<keyword evidence="1" id="KW-0285">Flavoprotein</keyword>
<accession>A0A4Y3QG78</accession>
<gene>
    <name evidence="4" type="ORF">MTE01_02110</name>
</gene>
<comment type="caution">
    <text evidence="4">The sequence shown here is derived from an EMBL/GenBank/DDBJ whole genome shotgun (WGS) entry which is preliminary data.</text>
</comment>
<evidence type="ECO:0000313" key="5">
    <source>
        <dbReference type="Proteomes" id="UP000319525"/>
    </source>
</evidence>
<proteinExistence type="predicted"/>
<name>A0A4Y3QG78_MICTE</name>